<dbReference type="InterPro" id="IPR036938">
    <property type="entry name" value="PAP2/HPO_sf"/>
</dbReference>
<keyword evidence="1" id="KW-0472">Membrane</keyword>
<keyword evidence="1" id="KW-0812">Transmembrane</keyword>
<dbReference type="EMBL" id="CP119075">
    <property type="protein sequence ID" value="WED65922.1"/>
    <property type="molecule type" value="Genomic_DNA"/>
</dbReference>
<dbReference type="Pfam" id="PF01569">
    <property type="entry name" value="PAP2"/>
    <property type="match status" value="1"/>
</dbReference>
<dbReference type="InterPro" id="IPR000326">
    <property type="entry name" value="PAP2/HPO"/>
</dbReference>
<feature type="transmembrane region" description="Helical" evidence="1">
    <location>
        <begin position="65"/>
        <end position="82"/>
    </location>
</feature>
<evidence type="ECO:0000313" key="4">
    <source>
        <dbReference type="Proteomes" id="UP001218638"/>
    </source>
</evidence>
<protein>
    <submittedName>
        <fullName evidence="3">Phosphatase PAP2 family protein</fullName>
    </submittedName>
</protein>
<gene>
    <name evidence="3" type="ORF">PXH66_03545</name>
</gene>
<feature type="transmembrane region" description="Helical" evidence="1">
    <location>
        <begin position="94"/>
        <end position="112"/>
    </location>
</feature>
<feature type="transmembrane region" description="Helical" evidence="1">
    <location>
        <begin position="203"/>
        <end position="220"/>
    </location>
</feature>
<name>A0AAF0I1P1_9BACT</name>
<accession>A0AAF0I1P1</accession>
<dbReference type="Proteomes" id="UP001218638">
    <property type="component" value="Chromosome"/>
</dbReference>
<organism evidence="3 4">
    <name type="scientific">Synoicihabitans lomoniglobus</name>
    <dbReference type="NCBI Taxonomy" id="2909285"/>
    <lineage>
        <taxon>Bacteria</taxon>
        <taxon>Pseudomonadati</taxon>
        <taxon>Verrucomicrobiota</taxon>
        <taxon>Opitutia</taxon>
        <taxon>Opitutales</taxon>
        <taxon>Opitutaceae</taxon>
        <taxon>Synoicihabitans</taxon>
    </lineage>
</organism>
<evidence type="ECO:0000313" key="3">
    <source>
        <dbReference type="EMBL" id="WED65922.1"/>
    </source>
</evidence>
<dbReference type="KEGG" id="slom:PXH66_03545"/>
<dbReference type="RefSeq" id="WP_330927784.1">
    <property type="nucleotide sequence ID" value="NZ_CP119075.1"/>
</dbReference>
<keyword evidence="4" id="KW-1185">Reference proteome</keyword>
<feature type="transmembrane region" description="Helical" evidence="1">
    <location>
        <begin position="152"/>
        <end position="170"/>
    </location>
</feature>
<evidence type="ECO:0000256" key="1">
    <source>
        <dbReference type="SAM" id="Phobius"/>
    </source>
</evidence>
<feature type="transmembrane region" description="Helical" evidence="1">
    <location>
        <begin position="177"/>
        <end position="197"/>
    </location>
</feature>
<dbReference type="CDD" id="cd03396">
    <property type="entry name" value="PAP2_like_6"/>
    <property type="match status" value="1"/>
</dbReference>
<dbReference type="AlphaFoldDB" id="A0AAF0I1P1"/>
<reference evidence="3" key="1">
    <citation type="submission" date="2023-03" db="EMBL/GenBank/DDBJ databases">
        <title>Lomoglobus Profundus gen. nov., sp. nov., a novel member of the phylum Verrucomicrobia, isolated from deep-marine sediment of South China Sea.</title>
        <authorList>
            <person name="Ahmad T."/>
            <person name="Ishaq S.E."/>
            <person name="Wang F."/>
        </authorList>
    </citation>
    <scope>NUCLEOTIDE SEQUENCE</scope>
    <source>
        <strain evidence="3">LMO-M01</strain>
    </source>
</reference>
<dbReference type="Gene3D" id="1.20.144.10">
    <property type="entry name" value="Phosphatidic acid phosphatase type 2/haloperoxidase"/>
    <property type="match status" value="1"/>
</dbReference>
<keyword evidence="1" id="KW-1133">Transmembrane helix</keyword>
<dbReference type="SUPFAM" id="SSF48317">
    <property type="entry name" value="Acid phosphatase/Vanadium-dependent haloperoxidase"/>
    <property type="match status" value="1"/>
</dbReference>
<proteinExistence type="predicted"/>
<evidence type="ECO:0000259" key="2">
    <source>
        <dbReference type="Pfam" id="PF01569"/>
    </source>
</evidence>
<sequence>MPTRLETWRSWWIVLGLLALTLALSELTSIDIRVQDWFFNEETGTWLIGRRDPIPRALFYNGPKYVIILLGVTLLTLLLGRPSWRERWHVTRKGLGVVLLTLAIVPALIGQIKATTGVYCPWDIRRYGGPAPYVRVFEMHPENDRPPYKGRGFPAGHASGGFALVGLAALTQTRRQYYAAIALALGLGWVMGIYQFAKGAHYVSHNLVTMWITWLVYVPIQRGMSRAGRESNLT</sequence>
<feature type="domain" description="Phosphatidic acid phosphatase type 2/haloperoxidase" evidence="2">
    <location>
        <begin position="97"/>
        <end position="219"/>
    </location>
</feature>